<name>A0A0F8YQX2_9ZZZZ</name>
<sequence>LTEVYGGTGRSSYTLGDVLYSDAADSIAKLAGNTVATKKFLTQIGDGSVSAAPAWNVIVDGDILESSVTQHQAALTILESQITDGSILVRLADTNWVDLTDGGGTTLHTHALNNITNPTGNKTFNMTTRQLGFLWTNPSGNPMEFEVSGAYSGAVLHIHQHTGNPGANTYLVTLESEDVDVHQVVSIGPATTTEVYCTDVSGDTEHRFFIRSDGQMEWGPGNAGQDTNLYRSASDTLKTDDAFEATGGFTGALTGNASTATTLETPRDINGVSFDGSANITVTAAAGTLTGTTLKSTVVTSSLTAIGTLSSGAVPASLVTAGTFGTGAYVFDNTVQMAGL</sequence>
<dbReference type="EMBL" id="LAZR01068042">
    <property type="protein sequence ID" value="KKK50401.1"/>
    <property type="molecule type" value="Genomic_DNA"/>
</dbReference>
<evidence type="ECO:0000313" key="1">
    <source>
        <dbReference type="EMBL" id="KKK50401.1"/>
    </source>
</evidence>
<gene>
    <name evidence="1" type="ORF">LCGC14_3125390</name>
</gene>
<organism evidence="1">
    <name type="scientific">marine sediment metagenome</name>
    <dbReference type="NCBI Taxonomy" id="412755"/>
    <lineage>
        <taxon>unclassified sequences</taxon>
        <taxon>metagenomes</taxon>
        <taxon>ecological metagenomes</taxon>
    </lineage>
</organism>
<reference evidence="1" key="1">
    <citation type="journal article" date="2015" name="Nature">
        <title>Complex archaea that bridge the gap between prokaryotes and eukaryotes.</title>
        <authorList>
            <person name="Spang A."/>
            <person name="Saw J.H."/>
            <person name="Jorgensen S.L."/>
            <person name="Zaremba-Niedzwiedzka K."/>
            <person name="Martijn J."/>
            <person name="Lind A.E."/>
            <person name="van Eijk R."/>
            <person name="Schleper C."/>
            <person name="Guy L."/>
            <person name="Ettema T.J."/>
        </authorList>
    </citation>
    <scope>NUCLEOTIDE SEQUENCE</scope>
</reference>
<proteinExistence type="predicted"/>
<dbReference type="AlphaFoldDB" id="A0A0F8YQX2"/>
<feature type="non-terminal residue" evidence="1">
    <location>
        <position position="340"/>
    </location>
</feature>
<comment type="caution">
    <text evidence="1">The sequence shown here is derived from an EMBL/GenBank/DDBJ whole genome shotgun (WGS) entry which is preliminary data.</text>
</comment>
<protein>
    <submittedName>
        <fullName evidence="1">Uncharacterized protein</fullName>
    </submittedName>
</protein>
<accession>A0A0F8YQX2</accession>
<feature type="non-terminal residue" evidence="1">
    <location>
        <position position="1"/>
    </location>
</feature>